<name>A0ABU0JSH3_HATLI</name>
<dbReference type="InterPro" id="IPR045028">
    <property type="entry name" value="DinG/Rad3-like"/>
</dbReference>
<organism evidence="6 7">
    <name type="scientific">Hathewaya limosa</name>
    <name type="common">Clostridium limosum</name>
    <dbReference type="NCBI Taxonomy" id="1536"/>
    <lineage>
        <taxon>Bacteria</taxon>
        <taxon>Bacillati</taxon>
        <taxon>Bacillota</taxon>
        <taxon>Clostridia</taxon>
        <taxon>Eubacteriales</taxon>
        <taxon>Clostridiaceae</taxon>
        <taxon>Hathewaya</taxon>
    </lineage>
</organism>
<evidence type="ECO:0000313" key="7">
    <source>
        <dbReference type="Proteomes" id="UP001224418"/>
    </source>
</evidence>
<evidence type="ECO:0000256" key="3">
    <source>
        <dbReference type="ARBA" id="ARBA00022840"/>
    </source>
</evidence>
<keyword evidence="6" id="KW-0347">Helicase</keyword>
<dbReference type="RefSeq" id="WP_307355231.1">
    <property type="nucleotide sequence ID" value="NZ_BAAACJ010000009.1"/>
</dbReference>
<keyword evidence="3" id="KW-0067">ATP-binding</keyword>
<dbReference type="InterPro" id="IPR006555">
    <property type="entry name" value="ATP-dep_Helicase_C"/>
</dbReference>
<dbReference type="GO" id="GO:0016787">
    <property type="term" value="F:hydrolase activity"/>
    <property type="evidence" value="ECO:0007669"/>
    <property type="project" value="UniProtKB-KW"/>
</dbReference>
<proteinExistence type="inferred from homology"/>
<evidence type="ECO:0000256" key="4">
    <source>
        <dbReference type="ARBA" id="ARBA00038058"/>
    </source>
</evidence>
<evidence type="ECO:0000256" key="1">
    <source>
        <dbReference type="ARBA" id="ARBA00022741"/>
    </source>
</evidence>
<dbReference type="GO" id="GO:0003678">
    <property type="term" value="F:DNA helicase activity"/>
    <property type="evidence" value="ECO:0007669"/>
    <property type="project" value="UniProtKB-EC"/>
</dbReference>
<dbReference type="EMBL" id="JAUSWN010000005">
    <property type="protein sequence ID" value="MDQ0479123.1"/>
    <property type="molecule type" value="Genomic_DNA"/>
</dbReference>
<dbReference type="SUPFAM" id="SSF52540">
    <property type="entry name" value="P-loop containing nucleoside triphosphate hydrolases"/>
    <property type="match status" value="2"/>
</dbReference>
<dbReference type="Proteomes" id="UP001224418">
    <property type="component" value="Unassembled WGS sequence"/>
</dbReference>
<reference evidence="6 7" key="1">
    <citation type="submission" date="2023-07" db="EMBL/GenBank/DDBJ databases">
        <title>Genomic Encyclopedia of Type Strains, Phase IV (KMG-IV): sequencing the most valuable type-strain genomes for metagenomic binning, comparative biology and taxonomic classification.</title>
        <authorList>
            <person name="Goeker M."/>
        </authorList>
    </citation>
    <scope>NUCLEOTIDE SEQUENCE [LARGE SCALE GENOMIC DNA]</scope>
    <source>
        <strain evidence="6 7">DSM 1400</strain>
    </source>
</reference>
<feature type="domain" description="Helicase ATP-binding" evidence="5">
    <location>
        <begin position="103"/>
        <end position="395"/>
    </location>
</feature>
<dbReference type="SMART" id="SM00491">
    <property type="entry name" value="HELICc2"/>
    <property type="match status" value="1"/>
</dbReference>
<accession>A0ABU0JSH3</accession>
<evidence type="ECO:0000259" key="5">
    <source>
        <dbReference type="PROSITE" id="PS51193"/>
    </source>
</evidence>
<dbReference type="PANTHER" id="PTHR11472">
    <property type="entry name" value="DNA REPAIR DEAD HELICASE RAD3/XP-D SUBFAMILY MEMBER"/>
    <property type="match status" value="1"/>
</dbReference>
<protein>
    <submittedName>
        <fullName evidence="6">ATP-dependent DNA helicase DinG</fullName>
        <ecNumber evidence="6">3.6.4.12</ecNumber>
    </submittedName>
</protein>
<sequence>MYDIKIVDEFNLKKYIENHRIKGIYKYLFTFDKSYIFIMKENKNINTYYVISSISNVMVSILRSKNEYSDSIRNKLIEKFINTPYYEMTLKDDPQDMIEFIFTKLMAENGFKVRKNQIELSKVMYKGIKKNHIEICEAAVGIGKTYAYIVASIVYVLYERHRRIKSGLYTALNNKEIAIPCVISTSSIELQKAIVTTYVPILSNILKKNKIIKNNLSAVLRKGKEHYLCVNRYNRLINYIRNSEKAVDKELLIKLNELGILHNGIDLDKYKGLKNHVIQKINVPKGCGSSCPHFNECKYIKYMDYLKSSKHDFQVCNHNYYLADSVKRSLGKRTLIPEHFVAVIDEAHKLPEAALQILGESFGSEDITVMSNILNSSLKGNKTYLKKAKEKLQQLSTLRNKFFNSLISKINIDMIGEEESKINIEIERYEKNILYNMYKNIINIKRYCEEDISKGRSLEIMIEEIEKKIKVFMNTNKITCWLENPKSKKLISLCGTPIDIEEQLNKILWKNGIPKILTSATLSDDRGFKYYKSKVGIDKVSKNYLGEISLHSSFDYRSNTLLYISENIPFPNKQSEEYIKVLADEIIKIVEATFGHAVILFTSYSLMSKVYEVARHKINYTVMKMDKSEKNIVEKFKNSRNGVLFATGSFWEGVDCPGDILSSLIIVNLPFPTPTPILDYKKKQYEELSQFIEQIIFPEMLIKLKQGMGRLIRCETDTGLIAILDFRISKKGKYRKRLLEALKEYRVTDSIHDVGRFFRKVKKEEYFL</sequence>
<gene>
    <name evidence="6" type="ORF">QOZ93_000852</name>
</gene>
<comment type="similarity">
    <text evidence="4">Belongs to the helicase family. DinG subfamily.</text>
</comment>
<dbReference type="InterPro" id="IPR014013">
    <property type="entry name" value="Helic_SF1/SF2_ATP-bd_DinG/Rad3"/>
</dbReference>
<evidence type="ECO:0000256" key="2">
    <source>
        <dbReference type="ARBA" id="ARBA00022801"/>
    </source>
</evidence>
<evidence type="ECO:0000313" key="6">
    <source>
        <dbReference type="EMBL" id="MDQ0479123.1"/>
    </source>
</evidence>
<keyword evidence="7" id="KW-1185">Reference proteome</keyword>
<keyword evidence="2 6" id="KW-0378">Hydrolase</keyword>
<keyword evidence="1" id="KW-0547">Nucleotide-binding</keyword>
<dbReference type="Gene3D" id="3.40.50.300">
    <property type="entry name" value="P-loop containing nucleotide triphosphate hydrolases"/>
    <property type="match status" value="2"/>
</dbReference>
<dbReference type="EC" id="3.6.4.12" evidence="6"/>
<dbReference type="PROSITE" id="PS51193">
    <property type="entry name" value="HELICASE_ATP_BIND_2"/>
    <property type="match status" value="1"/>
</dbReference>
<dbReference type="InterPro" id="IPR027417">
    <property type="entry name" value="P-loop_NTPase"/>
</dbReference>
<dbReference type="Pfam" id="PF13307">
    <property type="entry name" value="Helicase_C_2"/>
    <property type="match status" value="1"/>
</dbReference>
<dbReference type="PANTHER" id="PTHR11472:SF34">
    <property type="entry name" value="REGULATOR OF TELOMERE ELONGATION HELICASE 1"/>
    <property type="match status" value="1"/>
</dbReference>
<comment type="caution">
    <text evidence="6">The sequence shown here is derived from an EMBL/GenBank/DDBJ whole genome shotgun (WGS) entry which is preliminary data.</text>
</comment>